<evidence type="ECO:0000256" key="1">
    <source>
        <dbReference type="PROSITE-ProRule" id="PRU00047"/>
    </source>
</evidence>
<evidence type="ECO:0000313" key="4">
    <source>
        <dbReference type="EMBL" id="MED6164905.1"/>
    </source>
</evidence>
<name>A0ABU6UWN4_9FABA</name>
<keyword evidence="1" id="KW-0862">Zinc</keyword>
<comment type="caution">
    <text evidence="4">The sequence shown here is derived from an EMBL/GenBank/DDBJ whole genome shotgun (WGS) entry which is preliminary data.</text>
</comment>
<evidence type="ECO:0000256" key="2">
    <source>
        <dbReference type="SAM" id="MobiDB-lite"/>
    </source>
</evidence>
<keyword evidence="5" id="KW-1185">Reference proteome</keyword>
<keyword evidence="1" id="KW-0863">Zinc-finger</keyword>
<dbReference type="InterPro" id="IPR001878">
    <property type="entry name" value="Znf_CCHC"/>
</dbReference>
<protein>
    <recommendedName>
        <fullName evidence="3">CCHC-type domain-containing protein</fullName>
    </recommendedName>
</protein>
<feature type="region of interest" description="Disordered" evidence="2">
    <location>
        <begin position="49"/>
        <end position="113"/>
    </location>
</feature>
<evidence type="ECO:0000259" key="3">
    <source>
        <dbReference type="PROSITE" id="PS50158"/>
    </source>
</evidence>
<feature type="compositionally biased region" description="Polar residues" evidence="2">
    <location>
        <begin position="82"/>
        <end position="98"/>
    </location>
</feature>
<dbReference type="Proteomes" id="UP001341840">
    <property type="component" value="Unassembled WGS sequence"/>
</dbReference>
<dbReference type="EMBL" id="JASCZI010122929">
    <property type="protein sequence ID" value="MED6164905.1"/>
    <property type="molecule type" value="Genomic_DNA"/>
</dbReference>
<proteinExistence type="predicted"/>
<reference evidence="4 5" key="1">
    <citation type="journal article" date="2023" name="Plants (Basel)">
        <title>Bridging the Gap: Combining Genomics and Transcriptomics Approaches to Understand Stylosanthes scabra, an Orphan Legume from the Brazilian Caatinga.</title>
        <authorList>
            <person name="Ferreira-Neto J.R.C."/>
            <person name="da Silva M.D."/>
            <person name="Binneck E."/>
            <person name="de Melo N.F."/>
            <person name="da Silva R.H."/>
            <person name="de Melo A.L.T.M."/>
            <person name="Pandolfi V."/>
            <person name="Bustamante F.O."/>
            <person name="Brasileiro-Vidal A.C."/>
            <person name="Benko-Iseppon A.M."/>
        </authorList>
    </citation>
    <scope>NUCLEOTIDE SEQUENCE [LARGE SCALE GENOMIC DNA]</scope>
    <source>
        <tissue evidence="4">Leaves</tissue>
    </source>
</reference>
<feature type="compositionally biased region" description="Polar residues" evidence="2">
    <location>
        <begin position="49"/>
        <end position="61"/>
    </location>
</feature>
<keyword evidence="1" id="KW-0479">Metal-binding</keyword>
<dbReference type="PROSITE" id="PS50158">
    <property type="entry name" value="ZF_CCHC"/>
    <property type="match status" value="1"/>
</dbReference>
<sequence>MICFSCGKYGHKADSCLENYSVQNNHGQGVAETTDKGKAVDTESIGNETNMIQGESSQNNDPPDFGPWMMVKRSYRKKADNSAPTKKNVTNGKNISPNNERKETNSGSTNKEGSRFTILEAVERSEEAINHAITKKNVSIIQKGPPTQLTTHIPCTPKQDGPSSSQAQIPKVITNETLPAMASPLLSFEKRVLKQGAGKNPQT</sequence>
<gene>
    <name evidence="4" type="ORF">PIB30_094590</name>
</gene>
<accession>A0ABU6UWN4</accession>
<feature type="domain" description="CCHC-type" evidence="3">
    <location>
        <begin position="3"/>
        <end position="16"/>
    </location>
</feature>
<organism evidence="4 5">
    <name type="scientific">Stylosanthes scabra</name>
    <dbReference type="NCBI Taxonomy" id="79078"/>
    <lineage>
        <taxon>Eukaryota</taxon>
        <taxon>Viridiplantae</taxon>
        <taxon>Streptophyta</taxon>
        <taxon>Embryophyta</taxon>
        <taxon>Tracheophyta</taxon>
        <taxon>Spermatophyta</taxon>
        <taxon>Magnoliopsida</taxon>
        <taxon>eudicotyledons</taxon>
        <taxon>Gunneridae</taxon>
        <taxon>Pentapetalae</taxon>
        <taxon>rosids</taxon>
        <taxon>fabids</taxon>
        <taxon>Fabales</taxon>
        <taxon>Fabaceae</taxon>
        <taxon>Papilionoideae</taxon>
        <taxon>50 kb inversion clade</taxon>
        <taxon>dalbergioids sensu lato</taxon>
        <taxon>Dalbergieae</taxon>
        <taxon>Pterocarpus clade</taxon>
        <taxon>Stylosanthes</taxon>
    </lineage>
</organism>
<evidence type="ECO:0000313" key="5">
    <source>
        <dbReference type="Proteomes" id="UP001341840"/>
    </source>
</evidence>